<protein>
    <recommendedName>
        <fullName evidence="3">XRE family transcriptional regulator</fullName>
    </recommendedName>
</protein>
<evidence type="ECO:0008006" key="3">
    <source>
        <dbReference type="Google" id="ProtNLM"/>
    </source>
</evidence>
<feature type="region of interest" description="Disordered" evidence="1">
    <location>
        <begin position="101"/>
        <end position="121"/>
    </location>
</feature>
<dbReference type="AlphaFoldDB" id="A0AAU6Q145"/>
<sequence length="121" mass="12357">MNDTIRAVINARLHAEKMTRSDLARAINRTPQEVTRALNGTRGGGTVPPLWADMLAALGLTLTAVPVEHAGSGEPLALPPAPSPDAEQLAQHLEQLAQVVRGGAAQPSTAPDSEPGSAGGG</sequence>
<accession>A0AAU6Q145</accession>
<proteinExistence type="predicted"/>
<evidence type="ECO:0000313" key="2">
    <source>
        <dbReference type="EMBL" id="WYF43940.1"/>
    </source>
</evidence>
<dbReference type="RefSeq" id="WP_339095053.1">
    <property type="nucleotide sequence ID" value="NZ_CP149782.1"/>
</dbReference>
<evidence type="ECO:0000256" key="1">
    <source>
        <dbReference type="SAM" id="MobiDB-lite"/>
    </source>
</evidence>
<reference evidence="2" key="1">
    <citation type="submission" date="2024-03" db="EMBL/GenBank/DDBJ databases">
        <title>Deinococcus weizhi sp. nov., isolated from human skin.</title>
        <authorList>
            <person name="Wei Z."/>
            <person name="Tian F."/>
            <person name="Yang C."/>
            <person name="Xin L.T."/>
            <person name="Wen Z.J."/>
            <person name="Lan K.C."/>
            <person name="Yu L."/>
            <person name="Zhe W."/>
            <person name="Dan F.D."/>
            <person name="Jun W."/>
            <person name="Rui Z."/>
            <person name="Yong X.J."/>
            <person name="Ting Y."/>
            <person name="Wei X."/>
            <person name="Xu Z.G."/>
            <person name="Xin Z."/>
            <person name="Dong F.G."/>
            <person name="Ni X.M."/>
            <person name="Zheng M.G."/>
            <person name="Chun Y."/>
            <person name="Qian W.X."/>
        </authorList>
    </citation>
    <scope>NUCLEOTIDE SEQUENCE</scope>
    <source>
        <strain evidence="2">VB142</strain>
    </source>
</reference>
<name>A0AAU6Q145_9DEIO</name>
<dbReference type="EMBL" id="CP149782">
    <property type="protein sequence ID" value="WYF43940.1"/>
    <property type="molecule type" value="Genomic_DNA"/>
</dbReference>
<organism evidence="2">
    <name type="scientific">Deinococcus sp. VB142</name>
    <dbReference type="NCBI Taxonomy" id="3112952"/>
    <lineage>
        <taxon>Bacteria</taxon>
        <taxon>Thermotogati</taxon>
        <taxon>Deinococcota</taxon>
        <taxon>Deinococci</taxon>
        <taxon>Deinococcales</taxon>
        <taxon>Deinococcaceae</taxon>
        <taxon>Deinococcus</taxon>
    </lineage>
</organism>
<gene>
    <name evidence="2" type="ORF">WDJ50_11025</name>
</gene>